<name>A0A8J6F833_ELECQ</name>
<comment type="caution">
    <text evidence="2">The sequence shown here is derived from an EMBL/GenBank/DDBJ whole genome shotgun (WGS) entry which is preliminary data.</text>
</comment>
<dbReference type="Proteomes" id="UP000770717">
    <property type="component" value="Unassembled WGS sequence"/>
</dbReference>
<proteinExistence type="predicted"/>
<dbReference type="PANTHER" id="PTHR36473">
    <property type="entry name" value="CHROMOSOME 3 OPEN READING FRAME 49"/>
    <property type="match status" value="1"/>
</dbReference>
<dbReference type="OrthoDB" id="9042669at2759"/>
<dbReference type="PANTHER" id="PTHR36473:SF1">
    <property type="entry name" value="GENE 11100-RELATED"/>
    <property type="match status" value="1"/>
</dbReference>
<evidence type="ECO:0000313" key="2">
    <source>
        <dbReference type="EMBL" id="KAG9483608.1"/>
    </source>
</evidence>
<evidence type="ECO:0000313" key="3">
    <source>
        <dbReference type="Proteomes" id="UP000770717"/>
    </source>
</evidence>
<organism evidence="2 3">
    <name type="scientific">Eleutherodactylus coqui</name>
    <name type="common">Puerto Rican coqui</name>
    <dbReference type="NCBI Taxonomy" id="57060"/>
    <lineage>
        <taxon>Eukaryota</taxon>
        <taxon>Metazoa</taxon>
        <taxon>Chordata</taxon>
        <taxon>Craniata</taxon>
        <taxon>Vertebrata</taxon>
        <taxon>Euteleostomi</taxon>
        <taxon>Amphibia</taxon>
        <taxon>Batrachia</taxon>
        <taxon>Anura</taxon>
        <taxon>Neobatrachia</taxon>
        <taxon>Hyloidea</taxon>
        <taxon>Eleutherodactylidae</taxon>
        <taxon>Eleutherodactylinae</taxon>
        <taxon>Eleutherodactylus</taxon>
        <taxon>Eleutherodactylus</taxon>
    </lineage>
</organism>
<dbReference type="Gene3D" id="1.20.5.110">
    <property type="match status" value="1"/>
</dbReference>
<evidence type="ECO:0000256" key="1">
    <source>
        <dbReference type="SAM" id="MobiDB-lite"/>
    </source>
</evidence>
<dbReference type="InterPro" id="IPR055322">
    <property type="entry name" value="C3orf49-like"/>
</dbReference>
<dbReference type="AlphaFoldDB" id="A0A8J6F833"/>
<keyword evidence="3" id="KW-1185">Reference proteome</keyword>
<sequence>MERQQEASESQSLIGKGKGFQHIKSNSSQARRNGIIRWHGDVSTNLLNQNILVPIEELSTDSDSGSSMTPEHKKKSLGKKMKVFLGKVIATRIKGTKSTTLLHAASSRYESPVLSRKRYHLPKMIQHLALSRQTVKGSRRRISQAAILQLDVREAETKQIAADKLVVRSKKTTRRVSVTSLPAGLQKTSYSPKKRQFALMKRKKKAEDKVKNPSEYTTGSLQIQVDDLIETIADKSSKLLAQRHEELRVCESLGDEILQSSKQFQRVSKKNARSYKFKNVCLPCICCCY</sequence>
<protein>
    <submittedName>
        <fullName evidence="2">Uncharacterized protein</fullName>
    </submittedName>
</protein>
<gene>
    <name evidence="2" type="ORF">GDO78_009497</name>
</gene>
<reference evidence="2" key="1">
    <citation type="thesis" date="2020" institute="ProQuest LLC" country="789 East Eisenhower Parkway, Ann Arbor, MI, USA">
        <title>Comparative Genomics and Chromosome Evolution.</title>
        <authorList>
            <person name="Mudd A.B."/>
        </authorList>
    </citation>
    <scope>NUCLEOTIDE SEQUENCE</scope>
    <source>
        <strain evidence="2">HN-11 Male</strain>
        <tissue evidence="2">Kidney and liver</tissue>
    </source>
</reference>
<feature type="region of interest" description="Disordered" evidence="1">
    <location>
        <begin position="1"/>
        <end position="29"/>
    </location>
</feature>
<dbReference type="EMBL" id="WNTK01000005">
    <property type="protein sequence ID" value="KAG9483608.1"/>
    <property type="molecule type" value="Genomic_DNA"/>
</dbReference>
<accession>A0A8J6F833</accession>